<proteinExistence type="predicted"/>
<sequence>MMKTIGFLGLGVMGLPMAINLTKKSQYRVIGYDVFKERSDMLVAQGGIAETDPSIIFETCDIIFLCMPTNELLAANVEKIIQLAKPNTVVVDFGSTSPDIIQKLHKQALAKNIYLIDSPVSGGEIGAINGSLVLMCGGEKEVFDKIKPLLECVGSTVTYMGASGFGSIAKLANNIIVACNIASACEAFAFAVKAGLNPTTLFDAIKNGFAGSTIMSVKIPKIISRDFSASARIAVHMKDLKNAKQFSETLGVDIPLSNQVLGYMQELELKGYVNEDQAALARIYEERMKVKIK</sequence>
<dbReference type="InterPro" id="IPR008927">
    <property type="entry name" value="6-PGluconate_DH-like_C_sf"/>
</dbReference>
<evidence type="ECO:0000256" key="1">
    <source>
        <dbReference type="ARBA" id="ARBA00023002"/>
    </source>
</evidence>
<dbReference type="InterPro" id="IPR006115">
    <property type="entry name" value="6PGDH_NADP-bd"/>
</dbReference>
<feature type="domain" description="6-phosphogluconate dehydrogenase NADP-binding" evidence="4">
    <location>
        <begin position="4"/>
        <end position="161"/>
    </location>
</feature>
<dbReference type="GO" id="GO:0016491">
    <property type="term" value="F:oxidoreductase activity"/>
    <property type="evidence" value="ECO:0007669"/>
    <property type="project" value="UniProtKB-KW"/>
</dbReference>
<evidence type="ECO:0000313" key="6">
    <source>
        <dbReference type="EMBL" id="QIQ20575.1"/>
    </source>
</evidence>
<dbReference type="InterPro" id="IPR015815">
    <property type="entry name" value="HIBADH-related"/>
</dbReference>
<evidence type="ECO:0000259" key="4">
    <source>
        <dbReference type="Pfam" id="PF03446"/>
    </source>
</evidence>
<dbReference type="PANTHER" id="PTHR43060:SF3">
    <property type="entry name" value="2-HYDROXY-3-OXOPROPIONATE REDUCTASE"/>
    <property type="match status" value="1"/>
</dbReference>
<dbReference type="PROSITE" id="PS00895">
    <property type="entry name" value="3_HYDROXYISOBUT_DH"/>
    <property type="match status" value="1"/>
</dbReference>
<accession>A0A6G9I8N5</accession>
<dbReference type="InterPro" id="IPR036291">
    <property type="entry name" value="NAD(P)-bd_dom_sf"/>
</dbReference>
<protein>
    <submittedName>
        <fullName evidence="6">Prephenate dehydrogenase/arogenate dehydrogenase family protein</fullName>
    </submittedName>
</protein>
<evidence type="ECO:0000259" key="5">
    <source>
        <dbReference type="Pfam" id="PF14833"/>
    </source>
</evidence>
<keyword evidence="1" id="KW-0560">Oxidoreductase</keyword>
<dbReference type="RefSeq" id="WP_166914473.1">
    <property type="nucleotide sequence ID" value="NZ_CP050253.1"/>
</dbReference>
<keyword evidence="7" id="KW-1185">Reference proteome</keyword>
<feature type="domain" description="3-hydroxyisobutyrate dehydrogenase-like NAD-binding" evidence="5">
    <location>
        <begin position="164"/>
        <end position="284"/>
    </location>
</feature>
<dbReference type="Proteomes" id="UP000501168">
    <property type="component" value="Chromosome"/>
</dbReference>
<dbReference type="PANTHER" id="PTHR43060">
    <property type="entry name" value="3-HYDROXYISOBUTYRATE DEHYDROGENASE-LIKE 1, MITOCHONDRIAL-RELATED"/>
    <property type="match status" value="1"/>
</dbReference>
<gene>
    <name evidence="6" type="ORF">IPMB12_02080</name>
</gene>
<dbReference type="KEGG" id="orb:IPMB12_02080"/>
<name>A0A6G9I8N5_9GAMM</name>
<dbReference type="InParanoid" id="A0A6G9I8N5"/>
<dbReference type="Gene3D" id="1.10.1040.10">
    <property type="entry name" value="N-(1-d-carboxylethyl)-l-norvaline Dehydrogenase, domain 2"/>
    <property type="match status" value="1"/>
</dbReference>
<dbReference type="InterPro" id="IPR013328">
    <property type="entry name" value="6PGD_dom2"/>
</dbReference>
<dbReference type="Gene3D" id="3.40.50.720">
    <property type="entry name" value="NAD(P)-binding Rossmann-like Domain"/>
    <property type="match status" value="1"/>
</dbReference>
<dbReference type="SUPFAM" id="SSF48179">
    <property type="entry name" value="6-phosphogluconate dehydrogenase C-terminal domain-like"/>
    <property type="match status" value="1"/>
</dbReference>
<dbReference type="InterPro" id="IPR002204">
    <property type="entry name" value="3-OH-isobutyrate_DH-rel_CS"/>
</dbReference>
<reference evidence="6 7" key="1">
    <citation type="submission" date="2020-03" db="EMBL/GenBank/DDBJ databases">
        <title>Complete genome sequence of Orbus sp. IPMB12 (BCRC 80908).</title>
        <authorList>
            <person name="Lo W.-S."/>
            <person name="Chang T.-H."/>
            <person name="Kuo C.-H."/>
        </authorList>
    </citation>
    <scope>NUCLEOTIDE SEQUENCE [LARGE SCALE GENOMIC DNA]</scope>
    <source>
        <strain evidence="6 7">IPMB12</strain>
    </source>
</reference>
<evidence type="ECO:0000313" key="7">
    <source>
        <dbReference type="Proteomes" id="UP000501168"/>
    </source>
</evidence>
<dbReference type="GO" id="GO:0051287">
    <property type="term" value="F:NAD binding"/>
    <property type="evidence" value="ECO:0007669"/>
    <property type="project" value="InterPro"/>
</dbReference>
<dbReference type="SUPFAM" id="SSF51735">
    <property type="entry name" value="NAD(P)-binding Rossmann-fold domains"/>
    <property type="match status" value="1"/>
</dbReference>
<keyword evidence="2" id="KW-0520">NAD</keyword>
<feature type="active site" evidence="3">
    <location>
        <position position="170"/>
    </location>
</feature>
<dbReference type="PIRSF" id="PIRSF000103">
    <property type="entry name" value="HIBADH"/>
    <property type="match status" value="1"/>
</dbReference>
<dbReference type="EMBL" id="CP050253">
    <property type="protein sequence ID" value="QIQ20575.1"/>
    <property type="molecule type" value="Genomic_DNA"/>
</dbReference>
<dbReference type="AlphaFoldDB" id="A0A6G9I8N5"/>
<dbReference type="GO" id="GO:0016054">
    <property type="term" value="P:organic acid catabolic process"/>
    <property type="evidence" value="ECO:0007669"/>
    <property type="project" value="UniProtKB-ARBA"/>
</dbReference>
<dbReference type="GO" id="GO:0050661">
    <property type="term" value="F:NADP binding"/>
    <property type="evidence" value="ECO:0007669"/>
    <property type="project" value="InterPro"/>
</dbReference>
<dbReference type="Pfam" id="PF03446">
    <property type="entry name" value="NAD_binding_2"/>
    <property type="match status" value="1"/>
</dbReference>
<evidence type="ECO:0000256" key="3">
    <source>
        <dbReference type="PIRSR" id="PIRSR000103-1"/>
    </source>
</evidence>
<dbReference type="InterPro" id="IPR029154">
    <property type="entry name" value="HIBADH-like_NADP-bd"/>
</dbReference>
<evidence type="ECO:0000256" key="2">
    <source>
        <dbReference type="ARBA" id="ARBA00023027"/>
    </source>
</evidence>
<dbReference type="Pfam" id="PF14833">
    <property type="entry name" value="NAD_binding_11"/>
    <property type="match status" value="1"/>
</dbReference>
<organism evidence="6 7">
    <name type="scientific">Zophobihabitans entericus</name>
    <dbReference type="NCBI Taxonomy" id="1635327"/>
    <lineage>
        <taxon>Bacteria</taxon>
        <taxon>Pseudomonadati</taxon>
        <taxon>Pseudomonadota</taxon>
        <taxon>Gammaproteobacteria</taxon>
        <taxon>Orbales</taxon>
        <taxon>Orbaceae</taxon>
        <taxon>Zophobihabitans</taxon>
    </lineage>
</organism>